<gene>
    <name evidence="1" type="ORF">CYMTET_47597</name>
</gene>
<reference evidence="1 2" key="1">
    <citation type="journal article" date="2015" name="Genome Biol. Evol.">
        <title>Comparative Genomics of a Bacterivorous Green Alga Reveals Evolutionary Causalities and Consequences of Phago-Mixotrophic Mode of Nutrition.</title>
        <authorList>
            <person name="Burns J.A."/>
            <person name="Paasch A."/>
            <person name="Narechania A."/>
            <person name="Kim E."/>
        </authorList>
    </citation>
    <scope>NUCLEOTIDE SEQUENCE [LARGE SCALE GENOMIC DNA]</scope>
    <source>
        <strain evidence="1 2">PLY_AMNH</strain>
    </source>
</reference>
<protein>
    <submittedName>
        <fullName evidence="1">Uncharacterized protein</fullName>
    </submittedName>
</protein>
<proteinExistence type="predicted"/>
<sequence>MYFLNHIEGIDFDEYEGWMKPGNFDDMYPEAIAPNDASGKENHAFMLMLDLLEWNLEHGLSQGSFNDLLEILRLNLPKMFPEGTLPKNYQEAIGHLSMYGLPSKSVGICVNGCCRFDGEHAMCRTCSTCGADRWAPEMLEKPLASRRGKSTFHYWNLPDLLKRNFAHPELCVDMQAHARHIPCDLTKEAMGTMWDDSCSFCKLIPQLYMRARLARLEDVYAIKLGGVEYIFVKAAWLQKPTKAKIAMYNRMNSIVGPDSVTGCFFCDDPENPDTVFDTREPFMLADQIASQVVIVKHPCMQTAVVLDPRADFFEQNVQDENPSEDELAYAPVS</sequence>
<dbReference type="AlphaFoldDB" id="A0AAE0EW02"/>
<organism evidence="1 2">
    <name type="scientific">Cymbomonas tetramitiformis</name>
    <dbReference type="NCBI Taxonomy" id="36881"/>
    <lineage>
        <taxon>Eukaryota</taxon>
        <taxon>Viridiplantae</taxon>
        <taxon>Chlorophyta</taxon>
        <taxon>Pyramimonadophyceae</taxon>
        <taxon>Pyramimonadales</taxon>
        <taxon>Pyramimonadaceae</taxon>
        <taxon>Cymbomonas</taxon>
    </lineage>
</organism>
<dbReference type="Proteomes" id="UP001190700">
    <property type="component" value="Unassembled WGS sequence"/>
</dbReference>
<name>A0AAE0EW02_9CHLO</name>
<evidence type="ECO:0000313" key="1">
    <source>
        <dbReference type="EMBL" id="KAK3242721.1"/>
    </source>
</evidence>
<accession>A0AAE0EW02</accession>
<evidence type="ECO:0000313" key="2">
    <source>
        <dbReference type="Proteomes" id="UP001190700"/>
    </source>
</evidence>
<keyword evidence="2" id="KW-1185">Reference proteome</keyword>
<dbReference type="EMBL" id="LGRX02033127">
    <property type="protein sequence ID" value="KAK3242721.1"/>
    <property type="molecule type" value="Genomic_DNA"/>
</dbReference>
<comment type="caution">
    <text evidence="1">The sequence shown here is derived from an EMBL/GenBank/DDBJ whole genome shotgun (WGS) entry which is preliminary data.</text>
</comment>